<evidence type="ECO:0000313" key="4">
    <source>
        <dbReference type="Proteomes" id="UP000464865"/>
    </source>
</evidence>
<feature type="signal peptide" evidence="2">
    <location>
        <begin position="1"/>
        <end position="24"/>
    </location>
</feature>
<proteinExistence type="predicted"/>
<name>A0A7L5BRP0_9HYPH</name>
<evidence type="ECO:0008006" key="5">
    <source>
        <dbReference type="Google" id="ProtNLM"/>
    </source>
</evidence>
<geneLocation type="plasmid" evidence="3 4">
    <name>p7</name>
</geneLocation>
<feature type="compositionally biased region" description="Low complexity" evidence="1">
    <location>
        <begin position="44"/>
        <end position="61"/>
    </location>
</feature>
<protein>
    <recommendedName>
        <fullName evidence="5">Type IV secretion protein DotH</fullName>
    </recommendedName>
</protein>
<sequence>MKMKTKGVPVALLLSVMMGGAAVAQEQQQQDINAPVGEQGIPRQDPGQYQQQPGTQTYSQQPNLPARELTREELDKIRQGMVDRTEGMILKPNEVGRIRDATLGSQSAAVRPTYSTDPYPSALPRVVNAAKTPMQTPPTVRMAFGLTTPVTFVDSDGYPWPVANVTYNPQMLAQDGAGCGNATGAQASEAGERPTTINLTPCYFEVFGNINVALDKWPYPIVLLTQSGFRPQGGQKVSIDMPLTVVIEGRSPLAEKVRPVSLKGRNAPSGRNVARRPVPQSDLATYIIGRIPAGARSVALEGAPDLRGYTTPNGDLVVVGHVEMLTPQFAQKVPTPDGETAYRFNGLPYRVLFSDRSGVERPATVRY</sequence>
<reference evidence="3 4" key="1">
    <citation type="submission" date="2020-02" db="EMBL/GenBank/DDBJ databases">
        <title>Plant-Promoting Endophytic Bacterium Rhizobium oryzihabitans sp. nov., Isolated from the Root of Rice.</title>
        <authorList>
            <person name="zhao J."/>
            <person name="Zhang G."/>
        </authorList>
    </citation>
    <scope>NUCLEOTIDE SEQUENCE [LARGE SCALE GENOMIC DNA]</scope>
    <source>
        <strain evidence="3 4">M15</strain>
        <plasmid evidence="3 4">p7</plasmid>
    </source>
</reference>
<dbReference type="KEGG" id="roy:G3A56_27785"/>
<dbReference type="InterPro" id="IPR022073">
    <property type="entry name" value="T4BSS_DotH_IcmK"/>
</dbReference>
<keyword evidence="4" id="KW-1185">Reference proteome</keyword>
<feature type="region of interest" description="Disordered" evidence="1">
    <location>
        <begin position="36"/>
        <end position="62"/>
    </location>
</feature>
<evidence type="ECO:0000256" key="2">
    <source>
        <dbReference type="SAM" id="SignalP"/>
    </source>
</evidence>
<keyword evidence="3" id="KW-0614">Plasmid</keyword>
<feature type="chain" id="PRO_5029580219" description="Type IV secretion protein DotH" evidence="2">
    <location>
        <begin position="25"/>
        <end position="367"/>
    </location>
</feature>
<dbReference type="Proteomes" id="UP000464865">
    <property type="component" value="Plasmid p7"/>
</dbReference>
<dbReference type="EMBL" id="CP048639">
    <property type="protein sequence ID" value="QIB41597.1"/>
    <property type="molecule type" value="Genomic_DNA"/>
</dbReference>
<dbReference type="RefSeq" id="WP_164057010.1">
    <property type="nucleotide sequence ID" value="NZ_CP048639.1"/>
</dbReference>
<dbReference type="AlphaFoldDB" id="A0A7L5BRP0"/>
<dbReference type="Pfam" id="PF12293">
    <property type="entry name" value="T4BSS_DotH_IcmK"/>
    <property type="match status" value="1"/>
</dbReference>
<accession>A0A7L5BRP0</accession>
<gene>
    <name evidence="3" type="ORF">G3A56_27785</name>
</gene>
<organism evidence="3 4">
    <name type="scientific">Rhizobium oryzihabitans</name>
    <dbReference type="NCBI Taxonomy" id="2267833"/>
    <lineage>
        <taxon>Bacteria</taxon>
        <taxon>Pseudomonadati</taxon>
        <taxon>Pseudomonadota</taxon>
        <taxon>Alphaproteobacteria</taxon>
        <taxon>Hyphomicrobiales</taxon>
        <taxon>Rhizobiaceae</taxon>
        <taxon>Rhizobium/Agrobacterium group</taxon>
        <taxon>Rhizobium</taxon>
    </lineage>
</organism>
<keyword evidence="2" id="KW-0732">Signal</keyword>
<evidence type="ECO:0000256" key="1">
    <source>
        <dbReference type="SAM" id="MobiDB-lite"/>
    </source>
</evidence>
<evidence type="ECO:0000313" key="3">
    <source>
        <dbReference type="EMBL" id="QIB41597.1"/>
    </source>
</evidence>